<gene>
    <name evidence="2" type="ORF">N7492_009748</name>
</gene>
<accession>A0A9W9LFD4</accession>
<evidence type="ECO:0000256" key="1">
    <source>
        <dbReference type="SAM" id="MobiDB-lite"/>
    </source>
</evidence>
<organism evidence="2 3">
    <name type="scientific">Penicillium capsulatum</name>
    <dbReference type="NCBI Taxonomy" id="69766"/>
    <lineage>
        <taxon>Eukaryota</taxon>
        <taxon>Fungi</taxon>
        <taxon>Dikarya</taxon>
        <taxon>Ascomycota</taxon>
        <taxon>Pezizomycotina</taxon>
        <taxon>Eurotiomycetes</taxon>
        <taxon>Eurotiomycetidae</taxon>
        <taxon>Eurotiales</taxon>
        <taxon>Aspergillaceae</taxon>
        <taxon>Penicillium</taxon>
    </lineage>
</organism>
<protein>
    <submittedName>
        <fullName evidence="2">Uncharacterized protein</fullName>
    </submittedName>
</protein>
<name>A0A9W9LFD4_9EURO</name>
<sequence>MKSQSYTSHSRTDFREPPMMTRQPHTTAESCAENIALNYLLHKVPESPQQNPIGSVRGSANGYLLPFSKERDLVEILSFFSKTKDGSDYIPAVCIEQDPNGAALKALLAINKRTYTDGNGLLQSLKAGFEDIFNVLRKSLYGRGSSTEIMKQLLEKIVQFSSSRIACRLRLTGKKRKKSKASIKDILQKAAEGARQINSQKLQQFGLEESLSLFKEKSRGVIQSVNEWSNHRVSSRLVVVVEMVYQLNNVPGLHQLLQLIPSGPTKVVKESNFAVSLLNIIRKVSRYKEAARLLHRIAKKFPLVRNIELHVANLPNEAFDRPHHPEYSPTLSAVLCRLGKIDGKQYDVSQISGFLRCDKSKDPSDEFSEQTTRILQEAKIHAEIQLIAYCEIQDVPLFPRAIASSKDACFLCHAFIRSHGKMYTSRSHGRLYPGWRLPMILSFKMLEPRFNEILLNYARQTVKSRHKGQVDARPYPNESTLLPMLASASTMSSVHGSVRVNMERTTSVPSVSPGPGIMKFAGSDAGLLERKYLSVGSEPLRSCVKTPSDPPTGAVNLTASSLFFSAGRLHIYFEMENSTFELPAQSPVYSNEIMTVDRTTMLSVGSLIVDATKLEREMTYRLPADGTFCLTAHGIALKIVCKR</sequence>
<dbReference type="Proteomes" id="UP001146351">
    <property type="component" value="Unassembled WGS sequence"/>
</dbReference>
<dbReference type="AlphaFoldDB" id="A0A9W9LFD4"/>
<evidence type="ECO:0000313" key="2">
    <source>
        <dbReference type="EMBL" id="KAJ5152468.1"/>
    </source>
</evidence>
<feature type="region of interest" description="Disordered" evidence="1">
    <location>
        <begin position="1"/>
        <end position="27"/>
    </location>
</feature>
<dbReference type="OrthoDB" id="4851849at2759"/>
<dbReference type="Pfam" id="PF14441">
    <property type="entry name" value="OTT_1508_deam"/>
    <property type="match status" value="1"/>
</dbReference>
<reference evidence="2" key="1">
    <citation type="submission" date="2022-11" db="EMBL/GenBank/DDBJ databases">
        <authorList>
            <person name="Petersen C."/>
        </authorList>
    </citation>
    <scope>NUCLEOTIDE SEQUENCE</scope>
    <source>
        <strain evidence="2">IBT 21917</strain>
    </source>
</reference>
<proteinExistence type="predicted"/>
<dbReference type="EMBL" id="JAPQKO010000007">
    <property type="protein sequence ID" value="KAJ5152468.1"/>
    <property type="molecule type" value="Genomic_DNA"/>
</dbReference>
<dbReference type="InterPro" id="IPR027796">
    <property type="entry name" value="OTT_1508_deam-like"/>
</dbReference>
<evidence type="ECO:0000313" key="3">
    <source>
        <dbReference type="Proteomes" id="UP001146351"/>
    </source>
</evidence>
<reference evidence="2" key="2">
    <citation type="journal article" date="2023" name="IMA Fungus">
        <title>Comparative genomic study of the Penicillium genus elucidates a diverse pangenome and 15 lateral gene transfer events.</title>
        <authorList>
            <person name="Petersen C."/>
            <person name="Sorensen T."/>
            <person name="Nielsen M.R."/>
            <person name="Sondergaard T.E."/>
            <person name="Sorensen J.L."/>
            <person name="Fitzpatrick D.A."/>
            <person name="Frisvad J.C."/>
            <person name="Nielsen K.L."/>
        </authorList>
    </citation>
    <scope>NUCLEOTIDE SEQUENCE</scope>
    <source>
        <strain evidence="2">IBT 21917</strain>
    </source>
</reference>
<comment type="caution">
    <text evidence="2">The sequence shown here is derived from an EMBL/GenBank/DDBJ whole genome shotgun (WGS) entry which is preliminary data.</text>
</comment>
<keyword evidence="3" id="KW-1185">Reference proteome</keyword>